<dbReference type="AlphaFoldDB" id="A0A9N7NT10"/>
<proteinExistence type="predicted"/>
<feature type="non-terminal residue" evidence="1">
    <location>
        <position position="52"/>
    </location>
</feature>
<keyword evidence="2" id="KW-1185">Reference proteome</keyword>
<comment type="caution">
    <text evidence="1">The sequence shown here is derived from an EMBL/GenBank/DDBJ whole genome shotgun (WGS) entry which is preliminary data.</text>
</comment>
<feature type="non-terminal residue" evidence="1">
    <location>
        <position position="1"/>
    </location>
</feature>
<organism evidence="1 2">
    <name type="scientific">Striga hermonthica</name>
    <name type="common">Purple witchweed</name>
    <name type="synonym">Buchnera hermonthica</name>
    <dbReference type="NCBI Taxonomy" id="68872"/>
    <lineage>
        <taxon>Eukaryota</taxon>
        <taxon>Viridiplantae</taxon>
        <taxon>Streptophyta</taxon>
        <taxon>Embryophyta</taxon>
        <taxon>Tracheophyta</taxon>
        <taxon>Spermatophyta</taxon>
        <taxon>Magnoliopsida</taxon>
        <taxon>eudicotyledons</taxon>
        <taxon>Gunneridae</taxon>
        <taxon>Pentapetalae</taxon>
        <taxon>asterids</taxon>
        <taxon>lamiids</taxon>
        <taxon>Lamiales</taxon>
        <taxon>Orobanchaceae</taxon>
        <taxon>Buchnereae</taxon>
        <taxon>Striga</taxon>
    </lineage>
</organism>
<gene>
    <name evidence="1" type="ORF">SHERM_04244</name>
</gene>
<sequence length="52" mass="5795">SRARGEQSLARWAFSRLHDIDALSRMVDPTMNGAYPSMSLSRVADIISLCIQ</sequence>
<evidence type="ECO:0000313" key="1">
    <source>
        <dbReference type="EMBL" id="CAA0837251.1"/>
    </source>
</evidence>
<accession>A0A9N7NT10</accession>
<reference evidence="1" key="1">
    <citation type="submission" date="2019-12" db="EMBL/GenBank/DDBJ databases">
        <authorList>
            <person name="Scholes J."/>
        </authorList>
    </citation>
    <scope>NUCLEOTIDE SEQUENCE</scope>
</reference>
<name>A0A9N7NT10_STRHE</name>
<dbReference type="OrthoDB" id="676979at2759"/>
<dbReference type="EMBL" id="CACSLK010030184">
    <property type="protein sequence ID" value="CAA0837251.1"/>
    <property type="molecule type" value="Genomic_DNA"/>
</dbReference>
<evidence type="ECO:0000313" key="2">
    <source>
        <dbReference type="Proteomes" id="UP001153555"/>
    </source>
</evidence>
<protein>
    <submittedName>
        <fullName evidence="1">Protein STRUBBELIG-RECEPTOR FAMILY 8</fullName>
    </submittedName>
</protein>
<dbReference type="Proteomes" id="UP001153555">
    <property type="component" value="Unassembled WGS sequence"/>
</dbReference>